<organism evidence="3 4">
    <name type="scientific">Phaeodactylum tricornutum (strain CCAP 1055/1)</name>
    <dbReference type="NCBI Taxonomy" id="556484"/>
    <lineage>
        <taxon>Eukaryota</taxon>
        <taxon>Sar</taxon>
        <taxon>Stramenopiles</taxon>
        <taxon>Ochrophyta</taxon>
        <taxon>Bacillariophyta</taxon>
        <taxon>Bacillariophyceae</taxon>
        <taxon>Bacillariophycidae</taxon>
        <taxon>Naviculales</taxon>
        <taxon>Phaeodactylaceae</taxon>
        <taxon>Phaeodactylum</taxon>
    </lineage>
</organism>
<feature type="compositionally biased region" description="Polar residues" evidence="1">
    <location>
        <begin position="24"/>
        <end position="59"/>
    </location>
</feature>
<feature type="compositionally biased region" description="Polar residues" evidence="1">
    <location>
        <begin position="345"/>
        <end position="355"/>
    </location>
</feature>
<feature type="compositionally biased region" description="Low complexity" evidence="1">
    <location>
        <begin position="323"/>
        <end position="335"/>
    </location>
</feature>
<dbReference type="RefSeq" id="XP_002179043.1">
    <property type="nucleotide sequence ID" value="XM_002179007.1"/>
</dbReference>
<evidence type="ECO:0000313" key="3">
    <source>
        <dbReference type="EMBL" id="EEC49741.1"/>
    </source>
</evidence>
<dbReference type="Proteomes" id="UP000000759">
    <property type="component" value="Chromosome 5"/>
</dbReference>
<reference evidence="3 4" key="1">
    <citation type="journal article" date="2008" name="Nature">
        <title>The Phaeodactylum genome reveals the evolutionary history of diatom genomes.</title>
        <authorList>
            <person name="Bowler C."/>
            <person name="Allen A.E."/>
            <person name="Badger J.H."/>
            <person name="Grimwood J."/>
            <person name="Jabbari K."/>
            <person name="Kuo A."/>
            <person name="Maheswari U."/>
            <person name="Martens C."/>
            <person name="Maumus F."/>
            <person name="Otillar R.P."/>
            <person name="Rayko E."/>
            <person name="Salamov A."/>
            <person name="Vandepoele K."/>
            <person name="Beszteri B."/>
            <person name="Gruber A."/>
            <person name="Heijde M."/>
            <person name="Katinka M."/>
            <person name="Mock T."/>
            <person name="Valentin K."/>
            <person name="Verret F."/>
            <person name="Berges J.A."/>
            <person name="Brownlee C."/>
            <person name="Cadoret J.P."/>
            <person name="Chiovitti A."/>
            <person name="Choi C.J."/>
            <person name="Coesel S."/>
            <person name="De Martino A."/>
            <person name="Detter J.C."/>
            <person name="Durkin C."/>
            <person name="Falciatore A."/>
            <person name="Fournet J."/>
            <person name="Haruta M."/>
            <person name="Huysman M.J."/>
            <person name="Jenkins B.D."/>
            <person name="Jiroutova K."/>
            <person name="Jorgensen R.E."/>
            <person name="Joubert Y."/>
            <person name="Kaplan A."/>
            <person name="Kroger N."/>
            <person name="Kroth P.G."/>
            <person name="La Roche J."/>
            <person name="Lindquist E."/>
            <person name="Lommer M."/>
            <person name="Martin-Jezequel V."/>
            <person name="Lopez P.J."/>
            <person name="Lucas S."/>
            <person name="Mangogna M."/>
            <person name="McGinnis K."/>
            <person name="Medlin L.K."/>
            <person name="Montsant A."/>
            <person name="Oudot-Le Secq M.P."/>
            <person name="Napoli C."/>
            <person name="Obornik M."/>
            <person name="Parker M.S."/>
            <person name="Petit J.L."/>
            <person name="Porcel B.M."/>
            <person name="Poulsen N."/>
            <person name="Robison M."/>
            <person name="Rychlewski L."/>
            <person name="Rynearson T.A."/>
            <person name="Schmutz J."/>
            <person name="Shapiro H."/>
            <person name="Siaut M."/>
            <person name="Stanley M."/>
            <person name="Sussman M.R."/>
            <person name="Taylor A.R."/>
            <person name="Vardi A."/>
            <person name="von Dassow P."/>
            <person name="Vyverman W."/>
            <person name="Willis A."/>
            <person name="Wyrwicz L.S."/>
            <person name="Rokhsar D.S."/>
            <person name="Weissenbach J."/>
            <person name="Armbrust E.V."/>
            <person name="Green B.R."/>
            <person name="Van de Peer Y."/>
            <person name="Grigoriev I.V."/>
        </authorList>
    </citation>
    <scope>NUCLEOTIDE SEQUENCE [LARGE SCALE GENOMIC DNA]</scope>
    <source>
        <strain evidence="3 4">CCAP 1055/1</strain>
    </source>
</reference>
<sequence>MQDFGNTECSERSWTSYRPRLDSIASTTSTGNSVRKAPSSPTRNARNSSPSQGMGMLTTSPIVNPRLVHLPDKSLGSSTLAYPANTTQNSDFASTKIKSVVDSDHEVCATTAIPQHSRHAGVSVLEKQYSCNQRALLSLEPLDQRLDQAHDGQRQQDSSRATPYQETLSPIKEIRTRSQSHFECESDMNIPFDEEETVEDRNKSFMNVAATGSLLLHSSNNVEGSYIVPPNRRNCNSDLVTSRVSLALSRLSTPLDHQLLNTCSNHKARSGEADVQQDSFGTFSSTLNRHQPEDDDSLFDFQEGQKSAIFTAAHRPVKHSEGSNKSSKSLSTSISLHRQHHDNDGTGSENEQGNLSPKYLRERSQAAWKRKKILHSKRPTLIATVPSPDSVDIGASSAISFAKIIVPSQHLHNDNEDEAEDATLGGNSLNSEYTKSMESEVEDAFKDIFMIGSGTYTQPGRRKVKCNPNARERLRTCVEEGGNDTYENNTLATCNDDNWDDSFTVKRNLTSPPQHSPKRTSELDHNNALLEALGVVESSLNAFGAVLGFDVGTKTTETIKAKALNTSASNARHDAVTGFQNLLEFASDVLLGSPSTETPLSIVDQDSAKAVTFSAPLLENDRRLVDLALETALSWHRMKGHTVDSAYELNIVDDIKFIVVDLKLPLGLVFQENTGGCWVAKVLSSGTTNTSRSVTVGDQLAAIDGVSVIKMKVNEIASIIGEKRFETVLTFLRYIGPVRSAPSYTKDIEGCNIAPKPLASIVDTGWRFQTTRAGSVIKSNKLDEAVEENETTEKKSFVLFS</sequence>
<evidence type="ECO:0000313" key="4">
    <source>
        <dbReference type="Proteomes" id="UP000000759"/>
    </source>
</evidence>
<proteinExistence type="predicted"/>
<dbReference type="InParanoid" id="B7FW52"/>
<dbReference type="AlphaFoldDB" id="B7FW52"/>
<dbReference type="PROSITE" id="PS50106">
    <property type="entry name" value="PDZ"/>
    <property type="match status" value="1"/>
</dbReference>
<accession>B7FW52</accession>
<dbReference type="InterPro" id="IPR001478">
    <property type="entry name" value="PDZ"/>
</dbReference>
<dbReference type="Gene3D" id="2.30.42.10">
    <property type="match status" value="1"/>
</dbReference>
<feature type="compositionally biased region" description="Polar residues" evidence="1">
    <location>
        <begin position="1"/>
        <end position="16"/>
    </location>
</feature>
<dbReference type="OrthoDB" id="48991at2759"/>
<reference evidence="4" key="2">
    <citation type="submission" date="2008-08" db="EMBL/GenBank/DDBJ databases">
        <authorList>
            <consortium name="Diatom Consortium"/>
            <person name="Grigoriev I."/>
            <person name="Grimwood J."/>
            <person name="Kuo A."/>
            <person name="Otillar R.P."/>
            <person name="Salamov A."/>
            <person name="Detter J.C."/>
            <person name="Lindquist E."/>
            <person name="Shapiro H."/>
            <person name="Lucas S."/>
            <person name="Glavina del Rio T."/>
            <person name="Pitluck S."/>
            <person name="Rokhsar D."/>
            <person name="Bowler C."/>
        </authorList>
    </citation>
    <scope>GENOME REANNOTATION</scope>
    <source>
        <strain evidence="4">CCAP 1055/1</strain>
    </source>
</reference>
<dbReference type="PaxDb" id="2850-Phatr44929"/>
<dbReference type="KEGG" id="pti:PHATRDRAFT_44929"/>
<feature type="domain" description="PDZ" evidence="2">
    <location>
        <begin position="654"/>
        <end position="735"/>
    </location>
</feature>
<dbReference type="HOGENOM" id="CLU_371926_0_0_1"/>
<feature type="compositionally biased region" description="Polar residues" evidence="1">
    <location>
        <begin position="155"/>
        <end position="168"/>
    </location>
</feature>
<keyword evidence="4" id="KW-1185">Reference proteome</keyword>
<dbReference type="eggNOG" id="ENOG502SVTA">
    <property type="taxonomic scope" value="Eukaryota"/>
</dbReference>
<evidence type="ECO:0000256" key="1">
    <source>
        <dbReference type="SAM" id="MobiDB-lite"/>
    </source>
</evidence>
<feature type="region of interest" description="Disordered" evidence="1">
    <location>
        <begin position="312"/>
        <end position="358"/>
    </location>
</feature>
<dbReference type="GeneID" id="7199614"/>
<dbReference type="InterPro" id="IPR036034">
    <property type="entry name" value="PDZ_sf"/>
</dbReference>
<protein>
    <recommendedName>
        <fullName evidence="2">PDZ domain-containing protein</fullName>
    </recommendedName>
</protein>
<name>B7FW52_PHATC</name>
<feature type="region of interest" description="Disordered" evidence="1">
    <location>
        <begin position="1"/>
        <end position="59"/>
    </location>
</feature>
<evidence type="ECO:0000259" key="2">
    <source>
        <dbReference type="PROSITE" id="PS50106"/>
    </source>
</evidence>
<gene>
    <name evidence="3" type="ORF">PHATRDRAFT_44929</name>
</gene>
<dbReference type="EMBL" id="CM000608">
    <property type="protein sequence ID" value="EEC49741.1"/>
    <property type="molecule type" value="Genomic_DNA"/>
</dbReference>
<dbReference type="SUPFAM" id="SSF50156">
    <property type="entry name" value="PDZ domain-like"/>
    <property type="match status" value="1"/>
</dbReference>
<feature type="region of interest" description="Disordered" evidence="1">
    <location>
        <begin position="148"/>
        <end position="171"/>
    </location>
</feature>